<dbReference type="InterPro" id="IPR032710">
    <property type="entry name" value="NTF2-like_dom_sf"/>
</dbReference>
<feature type="domain" description="SnoaL-like" evidence="2">
    <location>
        <begin position="32"/>
        <end position="92"/>
    </location>
</feature>
<comment type="caution">
    <text evidence="3">The sequence shown here is derived from an EMBL/GenBank/DDBJ whole genome shotgun (WGS) entry which is preliminary data.</text>
</comment>
<sequence>MKWSSVRPRARSEEGDVTDGTGYESLAVRLQVLEDKEALRALMINGWRALDRKDWLTWIDCWSPDAVLAFEPWGEPHGKDALRTKVVEAESSYAAMASGALRSLRSLRLGSFDPSSEAERDRKAEGRPPCWAYRGEPDSAARGCPRALKAWGSACRGHLPALAGGASRGRRDFEDRP</sequence>
<reference evidence="3 4" key="1">
    <citation type="submission" date="2018-08" db="EMBL/GenBank/DDBJ databases">
        <title>Streptomyces NEAU-D10 sp. nov., a novel Actinomycete isolated from soil.</title>
        <authorList>
            <person name="Jin L."/>
        </authorList>
    </citation>
    <scope>NUCLEOTIDE SEQUENCE [LARGE SCALE GENOMIC DNA]</scope>
    <source>
        <strain evidence="3 4">NEAU-D10</strain>
    </source>
</reference>
<evidence type="ECO:0000259" key="2">
    <source>
        <dbReference type="Pfam" id="PF13577"/>
    </source>
</evidence>
<dbReference type="RefSeq" id="WP_128507929.1">
    <property type="nucleotide sequence ID" value="NZ_QUAC01000127.1"/>
</dbReference>
<organism evidence="3 4">
    <name type="scientific">Streptomyces inhibens</name>
    <dbReference type="NCBI Taxonomy" id="2293571"/>
    <lineage>
        <taxon>Bacteria</taxon>
        <taxon>Bacillati</taxon>
        <taxon>Actinomycetota</taxon>
        <taxon>Actinomycetes</taxon>
        <taxon>Kitasatosporales</taxon>
        <taxon>Streptomycetaceae</taxon>
        <taxon>Streptomyces</taxon>
    </lineage>
</organism>
<dbReference type="OrthoDB" id="4941530at2"/>
<protein>
    <recommendedName>
        <fullName evidence="2">SnoaL-like domain-containing protein</fullName>
    </recommendedName>
</protein>
<proteinExistence type="predicted"/>
<evidence type="ECO:0000256" key="1">
    <source>
        <dbReference type="SAM" id="MobiDB-lite"/>
    </source>
</evidence>
<evidence type="ECO:0000313" key="3">
    <source>
        <dbReference type="EMBL" id="REK89299.1"/>
    </source>
</evidence>
<feature type="compositionally biased region" description="Basic and acidic residues" evidence="1">
    <location>
        <begin position="117"/>
        <end position="126"/>
    </location>
</feature>
<dbReference type="SUPFAM" id="SSF54427">
    <property type="entry name" value="NTF2-like"/>
    <property type="match status" value="1"/>
</dbReference>
<dbReference type="Proteomes" id="UP000262477">
    <property type="component" value="Unassembled WGS sequence"/>
</dbReference>
<dbReference type="Pfam" id="PF13577">
    <property type="entry name" value="SnoaL_4"/>
    <property type="match status" value="1"/>
</dbReference>
<feature type="region of interest" description="Disordered" evidence="1">
    <location>
        <begin position="113"/>
        <end position="141"/>
    </location>
</feature>
<gene>
    <name evidence="3" type="ORF">DY245_16130</name>
</gene>
<dbReference type="Gene3D" id="3.10.450.50">
    <property type="match status" value="1"/>
</dbReference>
<keyword evidence="4" id="KW-1185">Reference proteome</keyword>
<name>A0A371Q3R5_STRIH</name>
<evidence type="ECO:0000313" key="4">
    <source>
        <dbReference type="Proteomes" id="UP000262477"/>
    </source>
</evidence>
<dbReference type="AlphaFoldDB" id="A0A371Q3R5"/>
<dbReference type="EMBL" id="QUAC01000127">
    <property type="protein sequence ID" value="REK89299.1"/>
    <property type="molecule type" value="Genomic_DNA"/>
</dbReference>
<accession>A0A371Q3R5</accession>
<dbReference type="InterPro" id="IPR037401">
    <property type="entry name" value="SnoaL-like"/>
</dbReference>